<dbReference type="GO" id="GO:0005737">
    <property type="term" value="C:cytoplasm"/>
    <property type="evidence" value="ECO:0007669"/>
    <property type="project" value="UniProtKB-SubCell"/>
</dbReference>
<dbReference type="SUPFAM" id="SSF46565">
    <property type="entry name" value="Chaperone J-domain"/>
    <property type="match status" value="1"/>
</dbReference>
<feature type="compositionally biased region" description="Basic and acidic residues" evidence="6">
    <location>
        <begin position="121"/>
        <end position="131"/>
    </location>
</feature>
<dbReference type="Gene3D" id="3.30.70.330">
    <property type="match status" value="1"/>
</dbReference>
<name>A0AA35RIF5_GEOBA</name>
<keyword evidence="4" id="KW-0143">Chaperone</keyword>
<feature type="region of interest" description="Disordered" evidence="6">
    <location>
        <begin position="154"/>
        <end position="173"/>
    </location>
</feature>
<dbReference type="InterPro" id="IPR034254">
    <property type="entry name" value="DNAJC17_RRM"/>
</dbReference>
<dbReference type="SMART" id="SM00271">
    <property type="entry name" value="DnaJ"/>
    <property type="match status" value="1"/>
</dbReference>
<dbReference type="Pfam" id="PF00226">
    <property type="entry name" value="DnaJ"/>
    <property type="match status" value="1"/>
</dbReference>
<dbReference type="PRINTS" id="PR00625">
    <property type="entry name" value="JDOMAIN"/>
</dbReference>
<evidence type="ECO:0000313" key="9">
    <source>
        <dbReference type="Proteomes" id="UP001174909"/>
    </source>
</evidence>
<dbReference type="GO" id="GO:0005681">
    <property type="term" value="C:spliceosomal complex"/>
    <property type="evidence" value="ECO:0007669"/>
    <property type="project" value="TreeGrafter"/>
</dbReference>
<evidence type="ECO:0000256" key="5">
    <source>
        <dbReference type="ARBA" id="ARBA00023242"/>
    </source>
</evidence>
<feature type="domain" description="J" evidence="7">
    <location>
        <begin position="18"/>
        <end position="83"/>
    </location>
</feature>
<evidence type="ECO:0000256" key="2">
    <source>
        <dbReference type="ARBA" id="ARBA00004496"/>
    </source>
</evidence>
<evidence type="ECO:0000256" key="6">
    <source>
        <dbReference type="SAM" id="MobiDB-lite"/>
    </source>
</evidence>
<evidence type="ECO:0000313" key="8">
    <source>
        <dbReference type="EMBL" id="CAI8011617.1"/>
    </source>
</evidence>
<dbReference type="CDD" id="cd06257">
    <property type="entry name" value="DnaJ"/>
    <property type="match status" value="1"/>
</dbReference>
<dbReference type="InterPro" id="IPR001623">
    <property type="entry name" value="DnaJ_domain"/>
</dbReference>
<dbReference type="EMBL" id="CASHTH010001114">
    <property type="protein sequence ID" value="CAI8011617.1"/>
    <property type="molecule type" value="Genomic_DNA"/>
</dbReference>
<dbReference type="GO" id="GO:0003676">
    <property type="term" value="F:nucleic acid binding"/>
    <property type="evidence" value="ECO:0007669"/>
    <property type="project" value="InterPro"/>
</dbReference>
<comment type="subcellular location">
    <subcellularLocation>
        <location evidence="2">Cytoplasm</location>
    </subcellularLocation>
    <subcellularLocation>
        <location evidence="1">Nucleus</location>
    </subcellularLocation>
</comment>
<accession>A0AA35RIF5</accession>
<feature type="non-terminal residue" evidence="8">
    <location>
        <position position="1"/>
    </location>
</feature>
<evidence type="ECO:0000256" key="4">
    <source>
        <dbReference type="ARBA" id="ARBA00023186"/>
    </source>
</evidence>
<dbReference type="GO" id="GO:0000390">
    <property type="term" value="P:spliceosomal complex disassembly"/>
    <property type="evidence" value="ECO:0007669"/>
    <property type="project" value="TreeGrafter"/>
</dbReference>
<protein>
    <submittedName>
        <fullName evidence="8">DnaJ homolog subfamily C member 17</fullName>
    </submittedName>
</protein>
<dbReference type="PANTHER" id="PTHR44313">
    <property type="entry name" value="DNAJ HOMOLOG SUBFAMILY C MEMBER 17"/>
    <property type="match status" value="1"/>
</dbReference>
<dbReference type="PROSITE" id="PS50076">
    <property type="entry name" value="DNAJ_2"/>
    <property type="match status" value="1"/>
</dbReference>
<dbReference type="InterPro" id="IPR036869">
    <property type="entry name" value="J_dom_sf"/>
</dbReference>
<organism evidence="8 9">
    <name type="scientific">Geodia barretti</name>
    <name type="common">Barrett's horny sponge</name>
    <dbReference type="NCBI Taxonomy" id="519541"/>
    <lineage>
        <taxon>Eukaryota</taxon>
        <taxon>Metazoa</taxon>
        <taxon>Porifera</taxon>
        <taxon>Demospongiae</taxon>
        <taxon>Heteroscleromorpha</taxon>
        <taxon>Tetractinellida</taxon>
        <taxon>Astrophorina</taxon>
        <taxon>Geodiidae</taxon>
        <taxon>Geodia</taxon>
    </lineage>
</organism>
<dbReference type="AlphaFoldDB" id="A0AA35RIF5"/>
<dbReference type="InterPro" id="IPR012677">
    <property type="entry name" value="Nucleotide-bd_a/b_plait_sf"/>
</dbReference>
<keyword evidence="5" id="KW-0539">Nucleus</keyword>
<evidence type="ECO:0000256" key="3">
    <source>
        <dbReference type="ARBA" id="ARBA00022490"/>
    </source>
</evidence>
<dbReference type="SUPFAM" id="SSF54928">
    <property type="entry name" value="RNA-binding domain, RBD"/>
    <property type="match status" value="1"/>
</dbReference>
<dbReference type="InterPro" id="IPR052094">
    <property type="entry name" value="Pre-mRNA-splicing_ERAD"/>
</dbReference>
<dbReference type="CDD" id="cd12429">
    <property type="entry name" value="RRM_DNAJC17"/>
    <property type="match status" value="1"/>
</dbReference>
<proteinExistence type="predicted"/>
<comment type="caution">
    <text evidence="8">The sequence shown here is derived from an EMBL/GenBank/DDBJ whole genome shotgun (WGS) entry which is preliminary data.</text>
</comment>
<keyword evidence="9" id="KW-1185">Reference proteome</keyword>
<sequence length="265" mass="30071">MASKEKTASLLSELGVEDLYGFLGLKPDSTEKEITRAYRKKALKYHPDKNPDDPNAAEMFQKLSKVLTVLTDPMARASYDRWLKAKQVAQRRHQELNAKRRKLKEQLEQRESQQSSVSEVASEREAAASMQREIERLREESQRRIQEQTELLRQQMARGVSPAEEDEEGDEMPTLKVTWKAKKSDISNGGYDQALLQGLFSCYGPLDHILISGKKKGKALVSFHSGHDAGSAVEKERGMPACPLTVSWVCGQPKTQITKREERER</sequence>
<feature type="region of interest" description="Disordered" evidence="6">
    <location>
        <begin position="103"/>
        <end position="131"/>
    </location>
</feature>
<evidence type="ECO:0000259" key="7">
    <source>
        <dbReference type="PROSITE" id="PS50076"/>
    </source>
</evidence>
<dbReference type="InterPro" id="IPR035979">
    <property type="entry name" value="RBD_domain_sf"/>
</dbReference>
<gene>
    <name evidence="8" type="ORF">GBAR_LOCUS7475</name>
</gene>
<reference evidence="8" key="1">
    <citation type="submission" date="2023-03" db="EMBL/GenBank/DDBJ databases">
        <authorList>
            <person name="Steffen K."/>
            <person name="Cardenas P."/>
        </authorList>
    </citation>
    <scope>NUCLEOTIDE SEQUENCE</scope>
</reference>
<keyword evidence="3" id="KW-0963">Cytoplasm</keyword>
<dbReference type="Proteomes" id="UP001174909">
    <property type="component" value="Unassembled WGS sequence"/>
</dbReference>
<evidence type="ECO:0000256" key="1">
    <source>
        <dbReference type="ARBA" id="ARBA00004123"/>
    </source>
</evidence>
<dbReference type="PANTHER" id="PTHR44313:SF1">
    <property type="entry name" value="DNAJ HOMOLOG SUBFAMILY C MEMBER 17"/>
    <property type="match status" value="1"/>
</dbReference>
<dbReference type="Gene3D" id="1.10.287.110">
    <property type="entry name" value="DnaJ domain"/>
    <property type="match status" value="1"/>
</dbReference>